<dbReference type="FunFam" id="1.10.8.10:FF:000002">
    <property type="entry name" value="UV excision repair protein RAD23 homolog"/>
    <property type="match status" value="1"/>
</dbReference>
<dbReference type="InterPro" id="IPR015360">
    <property type="entry name" value="XPC-bd"/>
</dbReference>
<dbReference type="SUPFAM" id="SSF54236">
    <property type="entry name" value="Ubiquitin-like"/>
    <property type="match status" value="1"/>
</dbReference>
<keyword evidence="5" id="KW-0539">Nucleus</keyword>
<evidence type="ECO:0000256" key="6">
    <source>
        <dbReference type="SAM" id="MobiDB-lite"/>
    </source>
</evidence>
<proteinExistence type="predicted"/>
<feature type="region of interest" description="Disordered" evidence="6">
    <location>
        <begin position="86"/>
        <end position="143"/>
    </location>
</feature>
<accession>A0A9N8DMR5</accession>
<dbReference type="GO" id="GO:0031593">
    <property type="term" value="F:polyubiquitin modification-dependent protein binding"/>
    <property type="evidence" value="ECO:0007669"/>
    <property type="project" value="TreeGrafter"/>
</dbReference>
<dbReference type="SMART" id="SM00165">
    <property type="entry name" value="UBA"/>
    <property type="match status" value="2"/>
</dbReference>
<dbReference type="GO" id="GO:0070628">
    <property type="term" value="F:proteasome binding"/>
    <property type="evidence" value="ECO:0007669"/>
    <property type="project" value="TreeGrafter"/>
</dbReference>
<dbReference type="GO" id="GO:0005829">
    <property type="term" value="C:cytosol"/>
    <property type="evidence" value="ECO:0007669"/>
    <property type="project" value="TreeGrafter"/>
</dbReference>
<dbReference type="Pfam" id="PF09280">
    <property type="entry name" value="XPC-binding"/>
    <property type="match status" value="1"/>
</dbReference>
<evidence type="ECO:0000256" key="5">
    <source>
        <dbReference type="ARBA" id="ARBA00023242"/>
    </source>
</evidence>
<evidence type="ECO:0000256" key="3">
    <source>
        <dbReference type="ARBA" id="ARBA00022763"/>
    </source>
</evidence>
<dbReference type="GO" id="GO:0006289">
    <property type="term" value="P:nucleotide-excision repair"/>
    <property type="evidence" value="ECO:0007669"/>
    <property type="project" value="InterPro"/>
</dbReference>
<dbReference type="FunFam" id="1.10.8.10:FF:000003">
    <property type="entry name" value="UV excision repair protein RAD23 homolog"/>
    <property type="match status" value="1"/>
</dbReference>
<protein>
    <submittedName>
        <fullName evidence="9">Probable ubiquitin receptor</fullName>
    </submittedName>
</protein>
<keyword evidence="10" id="KW-1185">Reference proteome</keyword>
<evidence type="ECO:0000259" key="7">
    <source>
        <dbReference type="PROSITE" id="PS50030"/>
    </source>
</evidence>
<name>A0A9N8DMR5_9STRA</name>
<comment type="caution">
    <text evidence="9">The sequence shown here is derived from an EMBL/GenBank/DDBJ whole genome shotgun (WGS) entry which is preliminary data.</text>
</comment>
<dbReference type="InterPro" id="IPR009060">
    <property type="entry name" value="UBA-like_sf"/>
</dbReference>
<evidence type="ECO:0000313" key="9">
    <source>
        <dbReference type="EMBL" id="CAB9505116.1"/>
    </source>
</evidence>
<gene>
    <name evidence="9" type="ORF">SEMRO_219_G090420.1</name>
</gene>
<feature type="domain" description="UBA" evidence="7">
    <location>
        <begin position="139"/>
        <end position="179"/>
    </location>
</feature>
<feature type="compositionally biased region" description="Low complexity" evidence="6">
    <location>
        <begin position="86"/>
        <end position="132"/>
    </location>
</feature>
<dbReference type="AlphaFoldDB" id="A0A9N8DMR5"/>
<dbReference type="PROSITE" id="PS50030">
    <property type="entry name" value="UBA"/>
    <property type="match status" value="2"/>
</dbReference>
<dbReference type="InterPro" id="IPR036353">
    <property type="entry name" value="XPC-bd_sf"/>
</dbReference>
<dbReference type="InterPro" id="IPR000626">
    <property type="entry name" value="Ubiquitin-like_dom"/>
</dbReference>
<feature type="domain" description="UBA" evidence="7">
    <location>
        <begin position="376"/>
        <end position="419"/>
    </location>
</feature>
<organism evidence="9 10">
    <name type="scientific">Seminavis robusta</name>
    <dbReference type="NCBI Taxonomy" id="568900"/>
    <lineage>
        <taxon>Eukaryota</taxon>
        <taxon>Sar</taxon>
        <taxon>Stramenopiles</taxon>
        <taxon>Ochrophyta</taxon>
        <taxon>Bacillariophyta</taxon>
        <taxon>Bacillariophyceae</taxon>
        <taxon>Bacillariophycidae</taxon>
        <taxon>Naviculales</taxon>
        <taxon>Naviculaceae</taxon>
        <taxon>Seminavis</taxon>
    </lineage>
</organism>
<dbReference type="Proteomes" id="UP001153069">
    <property type="component" value="Unassembled WGS sequence"/>
</dbReference>
<dbReference type="GO" id="GO:0043161">
    <property type="term" value="P:proteasome-mediated ubiquitin-dependent protein catabolic process"/>
    <property type="evidence" value="ECO:0007669"/>
    <property type="project" value="InterPro"/>
</dbReference>
<sequence>MKLLVKTLKGEKFHVECEPTHVVSEVKAIVEKAKPELAGSTMKLIHSGRVLKDDSKVEECNIKPTDFLVVMVTKAKKPAAAPAAAAPAPAAEPKTPAPATAPAAATTTTTTTASTATTPAASSSTETPAAPARPSGASEFPDEVVSNLTGMGFPEAEVRHCLRAANGNPDIAMEFLTNGIPPGVEAAASGAPSPVANAGSGAAGGLESFRNHPQINQLRRLVQTNPHMLQTVLAQIGQQQPDLLQAINQNQAAFLAMMNEPVTDAPAPAANSGSSSGASSAGAGAGGPAGMLEGMANPAQMAQMIQSMSPAELNQMAAMMGLSADQLRQTAQMLGQIPPEQLQQYMMQAMGGGGMGDMAGLMGAAGAGEGGPQVLRLNEEEMAAVNRLTEMGFDRAEAAQAFLACDKNEALAANLLMDGGFGFGGDSGAGSGGSNGNSNNNGGSGDNDDDAMYD</sequence>
<dbReference type="CDD" id="cd01805">
    <property type="entry name" value="Ubl_Rad23"/>
    <property type="match status" value="1"/>
</dbReference>
<dbReference type="InterPro" id="IPR029071">
    <property type="entry name" value="Ubiquitin-like_domsf"/>
</dbReference>
<dbReference type="Gene3D" id="3.10.20.90">
    <property type="entry name" value="Phosphatidylinositol 3-kinase Catalytic Subunit, Chain A, domain 1"/>
    <property type="match status" value="1"/>
</dbReference>
<dbReference type="PANTHER" id="PTHR10621:SF0">
    <property type="entry name" value="UV EXCISION REPAIR PROTEIN RAD23"/>
    <property type="match status" value="1"/>
</dbReference>
<dbReference type="OrthoDB" id="419317at2759"/>
<reference evidence="9" key="1">
    <citation type="submission" date="2020-06" db="EMBL/GenBank/DDBJ databases">
        <authorList>
            <consortium name="Plant Systems Biology data submission"/>
        </authorList>
    </citation>
    <scope>NUCLEOTIDE SEQUENCE</scope>
    <source>
        <strain evidence="9">D6</strain>
    </source>
</reference>
<feature type="compositionally biased region" description="Low complexity" evidence="6">
    <location>
        <begin position="265"/>
        <end position="282"/>
    </location>
</feature>
<keyword evidence="3" id="KW-0227">DNA damage</keyword>
<dbReference type="FunFam" id="3.10.20.90:FF:000254">
    <property type="entry name" value="UV excision repair protein Rad23"/>
    <property type="match status" value="1"/>
</dbReference>
<dbReference type="PROSITE" id="PS50053">
    <property type="entry name" value="UBIQUITIN_2"/>
    <property type="match status" value="1"/>
</dbReference>
<dbReference type="EMBL" id="CAICTM010000218">
    <property type="protein sequence ID" value="CAB9505116.1"/>
    <property type="molecule type" value="Genomic_DNA"/>
</dbReference>
<keyword evidence="9" id="KW-0675">Receptor</keyword>
<comment type="subcellular location">
    <subcellularLocation>
        <location evidence="1">Nucleus</location>
    </subcellularLocation>
</comment>
<feature type="domain" description="Ubiquitin-like" evidence="8">
    <location>
        <begin position="1"/>
        <end position="77"/>
    </location>
</feature>
<dbReference type="SUPFAM" id="SSF46934">
    <property type="entry name" value="UBA-like"/>
    <property type="match status" value="2"/>
</dbReference>
<evidence type="ECO:0000256" key="1">
    <source>
        <dbReference type="ARBA" id="ARBA00004123"/>
    </source>
</evidence>
<dbReference type="GO" id="GO:0003684">
    <property type="term" value="F:damaged DNA binding"/>
    <property type="evidence" value="ECO:0007669"/>
    <property type="project" value="InterPro"/>
</dbReference>
<dbReference type="CDD" id="cd14281">
    <property type="entry name" value="UBA2_Rad23_like"/>
    <property type="match status" value="1"/>
</dbReference>
<keyword evidence="2" id="KW-0677">Repeat</keyword>
<feature type="compositionally biased region" description="Gly residues" evidence="6">
    <location>
        <begin position="426"/>
        <end position="435"/>
    </location>
</feature>
<dbReference type="PANTHER" id="PTHR10621">
    <property type="entry name" value="UV EXCISION REPAIR PROTEIN RAD23"/>
    <property type="match status" value="1"/>
</dbReference>
<dbReference type="SMART" id="SM00213">
    <property type="entry name" value="UBQ"/>
    <property type="match status" value="1"/>
</dbReference>
<dbReference type="GO" id="GO:0043130">
    <property type="term" value="F:ubiquitin binding"/>
    <property type="evidence" value="ECO:0007669"/>
    <property type="project" value="TreeGrafter"/>
</dbReference>
<keyword evidence="4" id="KW-0234">DNA repair</keyword>
<feature type="region of interest" description="Disordered" evidence="6">
    <location>
        <begin position="426"/>
        <end position="454"/>
    </location>
</feature>
<evidence type="ECO:0000256" key="2">
    <source>
        <dbReference type="ARBA" id="ARBA00022737"/>
    </source>
</evidence>
<dbReference type="Gene3D" id="1.10.10.540">
    <property type="entry name" value="XPC-binding domain"/>
    <property type="match status" value="1"/>
</dbReference>
<dbReference type="Pfam" id="PF00240">
    <property type="entry name" value="ubiquitin"/>
    <property type="match status" value="1"/>
</dbReference>
<dbReference type="GO" id="GO:0005654">
    <property type="term" value="C:nucleoplasm"/>
    <property type="evidence" value="ECO:0007669"/>
    <property type="project" value="TreeGrafter"/>
</dbReference>
<evidence type="ECO:0000313" key="10">
    <source>
        <dbReference type="Proteomes" id="UP001153069"/>
    </source>
</evidence>
<dbReference type="Pfam" id="PF00627">
    <property type="entry name" value="UBA"/>
    <property type="match status" value="2"/>
</dbReference>
<evidence type="ECO:0000259" key="8">
    <source>
        <dbReference type="PROSITE" id="PS50053"/>
    </source>
</evidence>
<feature type="region of interest" description="Disordered" evidence="6">
    <location>
        <begin position="265"/>
        <end position="286"/>
    </location>
</feature>
<dbReference type="InterPro" id="IPR015940">
    <property type="entry name" value="UBA"/>
</dbReference>
<dbReference type="SUPFAM" id="SSF101238">
    <property type="entry name" value="XPC-binding domain"/>
    <property type="match status" value="1"/>
</dbReference>
<dbReference type="Gene3D" id="1.10.8.10">
    <property type="entry name" value="DNA helicase RuvA subunit, C-terminal domain"/>
    <property type="match status" value="2"/>
</dbReference>
<evidence type="ECO:0000256" key="4">
    <source>
        <dbReference type="ARBA" id="ARBA00023204"/>
    </source>
</evidence>